<evidence type="ECO:0000256" key="7">
    <source>
        <dbReference type="SAM" id="Coils"/>
    </source>
</evidence>
<dbReference type="InterPro" id="IPR047153">
    <property type="entry name" value="TRIM45/56/19-like"/>
</dbReference>
<evidence type="ECO:0000259" key="9">
    <source>
        <dbReference type="PROSITE" id="PS50119"/>
    </source>
</evidence>
<dbReference type="Gene3D" id="3.30.160.60">
    <property type="entry name" value="Classic Zinc Finger"/>
    <property type="match status" value="1"/>
</dbReference>
<dbReference type="InterPro" id="IPR017907">
    <property type="entry name" value="Znf_RING_CS"/>
</dbReference>
<dbReference type="EnsemblMetazoa" id="XM_038198399.1">
    <property type="protein sequence ID" value="XP_038054327.1"/>
    <property type="gene ID" value="LOC119726642"/>
</dbReference>
<dbReference type="InterPro" id="IPR001841">
    <property type="entry name" value="Znf_RING"/>
</dbReference>
<dbReference type="GeneID" id="119726642"/>
<dbReference type="Pfam" id="PF00097">
    <property type="entry name" value="zf-C3HC4"/>
    <property type="match status" value="1"/>
</dbReference>
<keyword evidence="3 5" id="KW-0863">Zinc-finger</keyword>
<evidence type="ECO:0000256" key="5">
    <source>
        <dbReference type="PROSITE-ProRule" id="PRU00024"/>
    </source>
</evidence>
<dbReference type="InterPro" id="IPR018957">
    <property type="entry name" value="Znf_C3HC4_RING-type"/>
</dbReference>
<name>A0A913ZRQ3_PATMI</name>
<feature type="coiled-coil region" evidence="7">
    <location>
        <begin position="186"/>
        <end position="213"/>
    </location>
</feature>
<dbReference type="SUPFAM" id="SSF57845">
    <property type="entry name" value="B-box zinc-binding domain"/>
    <property type="match status" value="1"/>
</dbReference>
<dbReference type="RefSeq" id="XP_038054327.1">
    <property type="nucleotide sequence ID" value="XM_038198399.1"/>
</dbReference>
<evidence type="ECO:0000256" key="2">
    <source>
        <dbReference type="ARBA" id="ARBA00022737"/>
    </source>
</evidence>
<dbReference type="InterPro" id="IPR001258">
    <property type="entry name" value="NHL_repeat"/>
</dbReference>
<dbReference type="OMA" id="NISFEPH"/>
<dbReference type="PROSITE" id="PS51125">
    <property type="entry name" value="NHL"/>
    <property type="match status" value="1"/>
</dbReference>
<dbReference type="OrthoDB" id="5588846at2759"/>
<feature type="domain" description="B box-type" evidence="9">
    <location>
        <begin position="92"/>
        <end position="135"/>
    </location>
</feature>
<dbReference type="SUPFAM" id="SSF101898">
    <property type="entry name" value="NHL repeat"/>
    <property type="match status" value="1"/>
</dbReference>
<evidence type="ECO:0000313" key="11">
    <source>
        <dbReference type="Proteomes" id="UP000887568"/>
    </source>
</evidence>
<keyword evidence="11" id="KW-1185">Reference proteome</keyword>
<dbReference type="AlphaFoldDB" id="A0A913ZRQ3"/>
<dbReference type="Proteomes" id="UP000887568">
    <property type="component" value="Unplaced"/>
</dbReference>
<keyword evidence="4" id="KW-0862">Zinc</keyword>
<dbReference type="CDD" id="cd05819">
    <property type="entry name" value="NHL"/>
    <property type="match status" value="1"/>
</dbReference>
<dbReference type="PANTHER" id="PTHR25462:SF296">
    <property type="entry name" value="MEIOTIC P26, ISOFORM F"/>
    <property type="match status" value="1"/>
</dbReference>
<evidence type="ECO:0000259" key="8">
    <source>
        <dbReference type="PROSITE" id="PS50089"/>
    </source>
</evidence>
<evidence type="ECO:0000313" key="10">
    <source>
        <dbReference type="EnsemblMetazoa" id="XP_038054327.1"/>
    </source>
</evidence>
<proteinExistence type="predicted"/>
<feature type="domain" description="RING-type" evidence="8">
    <location>
        <begin position="1"/>
        <end position="28"/>
    </location>
</feature>
<reference evidence="10" key="1">
    <citation type="submission" date="2022-11" db="UniProtKB">
        <authorList>
            <consortium name="EnsemblMetazoa"/>
        </authorList>
    </citation>
    <scope>IDENTIFICATION</scope>
</reference>
<dbReference type="PROSITE" id="PS00518">
    <property type="entry name" value="ZF_RING_1"/>
    <property type="match status" value="1"/>
</dbReference>
<dbReference type="InterPro" id="IPR013083">
    <property type="entry name" value="Znf_RING/FYVE/PHD"/>
</dbReference>
<evidence type="ECO:0000256" key="4">
    <source>
        <dbReference type="ARBA" id="ARBA00022833"/>
    </source>
</evidence>
<dbReference type="PROSITE" id="PS50119">
    <property type="entry name" value="ZF_BBOX"/>
    <property type="match status" value="1"/>
</dbReference>
<evidence type="ECO:0000256" key="3">
    <source>
        <dbReference type="ARBA" id="ARBA00022771"/>
    </source>
</evidence>
<accession>A0A913ZRQ3</accession>
<keyword evidence="2" id="KW-0677">Repeat</keyword>
<dbReference type="PROSITE" id="PS50089">
    <property type="entry name" value="ZF_RING_2"/>
    <property type="match status" value="1"/>
</dbReference>
<evidence type="ECO:0000256" key="6">
    <source>
        <dbReference type="PROSITE-ProRule" id="PRU00504"/>
    </source>
</evidence>
<dbReference type="Gene3D" id="3.30.40.10">
    <property type="entry name" value="Zinc/RING finger domain, C3HC4 (zinc finger)"/>
    <property type="match status" value="1"/>
</dbReference>
<protein>
    <submittedName>
        <fullName evidence="10">Uncharacterized protein</fullName>
    </submittedName>
</protein>
<evidence type="ECO:0000256" key="1">
    <source>
        <dbReference type="ARBA" id="ARBA00022723"/>
    </source>
</evidence>
<sequence>MLDCQHSFCFKCLEKMMSTNKIVCPVCRTETLVADDRLQSLSPNFLLIYLVDEMNKQQQLIGEQLSTKKDHRIIPAHELDTSRVLAADLTDADAPKCRKHGDHAICFHCETCNMLICSKCAILEHRGDEHNCVDIADSMKSFRTSVTDILQNFGKNKQKFTSTEQSIERARNRLQCNVAQACSDISSKAEEEIAKIRNKAERLTARVKKLGQERDSEYRKAFMHNRDQMERGDQIVTAVNDLMRQCDDFELLELEPKVMHHLELQKELKCEPVNHGPSFIGVQCQRVVINQDLGKVCDSEKWQLKGEFGKRGTGDGEFEYAVDVACFSNGDIAVTDTTQKRLSLFTSTGQFKSSVPQGPDCDQLNNPWRVAVSSEDLLFVTDKKKVKVFDAELEFVCEFTEGLSEISEIALTGIAVDNQRVAVADDGRKIISVHNLNGSLIAMISNEMVKNYVAISNKEHLIFTNYQEKRMLCVDFEGSEVFNVMTELNGEPASPTGVLCDDDDSIYVAVHESKAFGADEVQKYDSGGAFTSTVAHGLHMPFQMAFTPAGDVVIADKHSVKIFERM</sequence>
<dbReference type="SUPFAM" id="SSF57850">
    <property type="entry name" value="RING/U-box"/>
    <property type="match status" value="1"/>
</dbReference>
<dbReference type="GO" id="GO:0008270">
    <property type="term" value="F:zinc ion binding"/>
    <property type="evidence" value="ECO:0007669"/>
    <property type="project" value="UniProtKB-KW"/>
</dbReference>
<feature type="repeat" description="NHL" evidence="6">
    <location>
        <begin position="305"/>
        <end position="348"/>
    </location>
</feature>
<keyword evidence="1" id="KW-0479">Metal-binding</keyword>
<organism evidence="10 11">
    <name type="scientific">Patiria miniata</name>
    <name type="common">Bat star</name>
    <name type="synonym">Asterina miniata</name>
    <dbReference type="NCBI Taxonomy" id="46514"/>
    <lineage>
        <taxon>Eukaryota</taxon>
        <taxon>Metazoa</taxon>
        <taxon>Echinodermata</taxon>
        <taxon>Eleutherozoa</taxon>
        <taxon>Asterozoa</taxon>
        <taxon>Asteroidea</taxon>
        <taxon>Valvatacea</taxon>
        <taxon>Valvatida</taxon>
        <taxon>Asterinidae</taxon>
        <taxon>Patiria</taxon>
    </lineage>
</organism>
<dbReference type="InterPro" id="IPR011042">
    <property type="entry name" value="6-blade_b-propeller_TolB-like"/>
</dbReference>
<dbReference type="InterPro" id="IPR000315">
    <property type="entry name" value="Znf_B-box"/>
</dbReference>
<dbReference type="Gene3D" id="2.120.10.30">
    <property type="entry name" value="TolB, C-terminal domain"/>
    <property type="match status" value="1"/>
</dbReference>
<dbReference type="PANTHER" id="PTHR25462">
    <property type="entry name" value="BONUS, ISOFORM C-RELATED"/>
    <property type="match status" value="1"/>
</dbReference>
<keyword evidence="7" id="KW-0175">Coiled coil</keyword>